<evidence type="ECO:0000256" key="1">
    <source>
        <dbReference type="SAM" id="SignalP"/>
    </source>
</evidence>
<dbReference type="KEGG" id="bbat:Bdt_1207"/>
<feature type="signal peptide" evidence="1">
    <location>
        <begin position="1"/>
        <end position="18"/>
    </location>
</feature>
<protein>
    <recommendedName>
        <fullName evidence="4">Secreted protein</fullName>
    </recommendedName>
</protein>
<accession>K7YM94</accession>
<dbReference type="AlphaFoldDB" id="K7YM94"/>
<name>K7YM94_BDEBC</name>
<feature type="chain" id="PRO_5003915527" description="Secreted protein" evidence="1">
    <location>
        <begin position="19"/>
        <end position="225"/>
    </location>
</feature>
<dbReference type="OrthoDB" id="9858060at2"/>
<evidence type="ECO:0000313" key="2">
    <source>
        <dbReference type="EMBL" id="AFY00906.1"/>
    </source>
</evidence>
<dbReference type="RefSeq" id="WP_015090372.1">
    <property type="nucleotide sequence ID" value="NC_019567.1"/>
</dbReference>
<dbReference type="EMBL" id="CP002930">
    <property type="protein sequence ID" value="AFY00906.1"/>
    <property type="molecule type" value="Genomic_DNA"/>
</dbReference>
<reference evidence="2 3" key="1">
    <citation type="journal article" date="2012" name="BMC Genomics">
        <title>Genome analysis of a simultaneously predatory and prey-independent, novel Bdellovibrio bacteriovorus from the River Tiber, supports in silico predictions of both ancient and recent lateral gene transfer from diverse bacteria.</title>
        <authorList>
            <person name="Hobley L."/>
            <person name="Lerner T.R."/>
            <person name="Williams L.E."/>
            <person name="Lambert C."/>
            <person name="Till R."/>
            <person name="Milner D.S."/>
            <person name="Basford S.M."/>
            <person name="Capeness M.J."/>
            <person name="Fenton A.K."/>
            <person name="Atterbury R.J."/>
            <person name="Harris M.A."/>
            <person name="Sockett R.E."/>
        </authorList>
    </citation>
    <scope>NUCLEOTIDE SEQUENCE [LARGE SCALE GENOMIC DNA]</scope>
    <source>
        <strain evidence="2 3">Tiberius</strain>
    </source>
</reference>
<evidence type="ECO:0008006" key="4">
    <source>
        <dbReference type="Google" id="ProtNLM"/>
    </source>
</evidence>
<proteinExistence type="predicted"/>
<dbReference type="PATRIC" id="fig|1069642.3.peg.1193"/>
<keyword evidence="1" id="KW-0732">Signal</keyword>
<sequence>MKSVLFLSAFLFVWLAKAAPAPERCQSLTETKGGVQLQRIWLEQAGLCMLSVSPTDAYKTMVYRDYVLTEDGMFMVFNAYGTDGQFGARDFFLFPRKQTEISYQWLPQNDELIIEHVTGDKFVFDINKAVLKSISGAAKVVVDKVTTTNKGGVSIVGYQGQILDVGFAMNNDPAMNRSGKSVLSSASKSCSLRNQDLFRYMSDGDVIFKFKKDAEFQQLVSSSCR</sequence>
<dbReference type="STRING" id="1069642.Bdt_1207"/>
<organism evidence="2 3">
    <name type="scientific">Bdellovibrio bacteriovorus str. Tiberius</name>
    <dbReference type="NCBI Taxonomy" id="1069642"/>
    <lineage>
        <taxon>Bacteria</taxon>
        <taxon>Pseudomonadati</taxon>
        <taxon>Bdellovibrionota</taxon>
        <taxon>Bdellovibrionia</taxon>
        <taxon>Bdellovibrionales</taxon>
        <taxon>Pseudobdellovibrionaceae</taxon>
        <taxon>Bdellovibrio</taxon>
    </lineage>
</organism>
<dbReference type="HOGENOM" id="CLU_1188064_0_0_7"/>
<dbReference type="Proteomes" id="UP000010074">
    <property type="component" value="Chromosome"/>
</dbReference>
<evidence type="ECO:0000313" key="3">
    <source>
        <dbReference type="Proteomes" id="UP000010074"/>
    </source>
</evidence>
<gene>
    <name evidence="2" type="ORF">Bdt_1207</name>
</gene>